<dbReference type="SUPFAM" id="SSF48403">
    <property type="entry name" value="Ankyrin repeat"/>
    <property type="match status" value="1"/>
</dbReference>
<dbReference type="AlphaFoldDB" id="A0A0C3DLL5"/>
<organism evidence="4 5">
    <name type="scientific">Oidiodendron maius (strain Zn)</name>
    <dbReference type="NCBI Taxonomy" id="913774"/>
    <lineage>
        <taxon>Eukaryota</taxon>
        <taxon>Fungi</taxon>
        <taxon>Dikarya</taxon>
        <taxon>Ascomycota</taxon>
        <taxon>Pezizomycotina</taxon>
        <taxon>Leotiomycetes</taxon>
        <taxon>Leotiomycetes incertae sedis</taxon>
        <taxon>Myxotrichaceae</taxon>
        <taxon>Oidiodendron</taxon>
    </lineage>
</organism>
<evidence type="ECO:0000256" key="1">
    <source>
        <dbReference type="ARBA" id="ARBA00022737"/>
    </source>
</evidence>
<dbReference type="Proteomes" id="UP000054321">
    <property type="component" value="Unassembled WGS sequence"/>
</dbReference>
<evidence type="ECO:0000256" key="3">
    <source>
        <dbReference type="PROSITE-ProRule" id="PRU00023"/>
    </source>
</evidence>
<dbReference type="PANTHER" id="PTHR24166">
    <property type="entry name" value="ROLLING PEBBLES, ISOFORM B"/>
    <property type="match status" value="1"/>
</dbReference>
<feature type="repeat" description="ANK" evidence="3">
    <location>
        <begin position="64"/>
        <end position="96"/>
    </location>
</feature>
<proteinExistence type="predicted"/>
<dbReference type="OrthoDB" id="194358at2759"/>
<keyword evidence="1" id="KW-0677">Repeat</keyword>
<dbReference type="PROSITE" id="PS50088">
    <property type="entry name" value="ANK_REPEAT"/>
    <property type="match status" value="1"/>
</dbReference>
<gene>
    <name evidence="4" type="ORF">OIDMADRAFT_18485</name>
</gene>
<dbReference type="InterPro" id="IPR002110">
    <property type="entry name" value="Ankyrin_rpt"/>
</dbReference>
<reference evidence="5" key="2">
    <citation type="submission" date="2015-01" db="EMBL/GenBank/DDBJ databases">
        <title>Evolutionary Origins and Diversification of the Mycorrhizal Mutualists.</title>
        <authorList>
            <consortium name="DOE Joint Genome Institute"/>
            <consortium name="Mycorrhizal Genomics Consortium"/>
            <person name="Kohler A."/>
            <person name="Kuo A."/>
            <person name="Nagy L.G."/>
            <person name="Floudas D."/>
            <person name="Copeland A."/>
            <person name="Barry K.W."/>
            <person name="Cichocki N."/>
            <person name="Veneault-Fourrey C."/>
            <person name="LaButti K."/>
            <person name="Lindquist E.A."/>
            <person name="Lipzen A."/>
            <person name="Lundell T."/>
            <person name="Morin E."/>
            <person name="Murat C."/>
            <person name="Riley R."/>
            <person name="Ohm R."/>
            <person name="Sun H."/>
            <person name="Tunlid A."/>
            <person name="Henrissat B."/>
            <person name="Grigoriev I.V."/>
            <person name="Hibbett D.S."/>
            <person name="Martin F."/>
        </authorList>
    </citation>
    <scope>NUCLEOTIDE SEQUENCE [LARGE SCALE GENOMIC DNA]</scope>
    <source>
        <strain evidence="5">Zn</strain>
    </source>
</reference>
<protein>
    <submittedName>
        <fullName evidence="4">Uncharacterized protein</fullName>
    </submittedName>
</protein>
<evidence type="ECO:0000256" key="2">
    <source>
        <dbReference type="ARBA" id="ARBA00023043"/>
    </source>
</evidence>
<dbReference type="EMBL" id="KN832874">
    <property type="protein sequence ID" value="KIN02923.1"/>
    <property type="molecule type" value="Genomic_DNA"/>
</dbReference>
<dbReference type="PROSITE" id="PS50297">
    <property type="entry name" value="ANK_REP_REGION"/>
    <property type="match status" value="1"/>
</dbReference>
<evidence type="ECO:0000313" key="4">
    <source>
        <dbReference type="EMBL" id="KIN02923.1"/>
    </source>
</evidence>
<name>A0A0C3DLL5_OIDMZ</name>
<reference evidence="4 5" key="1">
    <citation type="submission" date="2014-04" db="EMBL/GenBank/DDBJ databases">
        <authorList>
            <consortium name="DOE Joint Genome Institute"/>
            <person name="Kuo A."/>
            <person name="Martino E."/>
            <person name="Perotto S."/>
            <person name="Kohler A."/>
            <person name="Nagy L.G."/>
            <person name="Floudas D."/>
            <person name="Copeland A."/>
            <person name="Barry K.W."/>
            <person name="Cichocki N."/>
            <person name="Veneault-Fourrey C."/>
            <person name="LaButti K."/>
            <person name="Lindquist E.A."/>
            <person name="Lipzen A."/>
            <person name="Lundell T."/>
            <person name="Morin E."/>
            <person name="Murat C."/>
            <person name="Sun H."/>
            <person name="Tunlid A."/>
            <person name="Henrissat B."/>
            <person name="Grigoriev I.V."/>
            <person name="Hibbett D.S."/>
            <person name="Martin F."/>
            <person name="Nordberg H.P."/>
            <person name="Cantor M.N."/>
            <person name="Hua S.X."/>
        </authorList>
    </citation>
    <scope>NUCLEOTIDE SEQUENCE [LARGE SCALE GENOMIC DNA]</scope>
    <source>
        <strain evidence="4 5">Zn</strain>
    </source>
</reference>
<dbReference type="SMART" id="SM00248">
    <property type="entry name" value="ANK"/>
    <property type="match status" value="2"/>
</dbReference>
<keyword evidence="2 3" id="KW-0040">ANK repeat</keyword>
<keyword evidence="5" id="KW-1185">Reference proteome</keyword>
<accession>A0A0C3DLL5</accession>
<dbReference type="Pfam" id="PF12796">
    <property type="entry name" value="Ank_2"/>
    <property type="match status" value="1"/>
</dbReference>
<dbReference type="InParanoid" id="A0A0C3DLL5"/>
<dbReference type="HOGENOM" id="CLU_2004568_0_0_1"/>
<dbReference type="Gene3D" id="1.25.40.20">
    <property type="entry name" value="Ankyrin repeat-containing domain"/>
    <property type="match status" value="1"/>
</dbReference>
<dbReference type="PANTHER" id="PTHR24166:SF48">
    <property type="entry name" value="PROTEIN VAPYRIN"/>
    <property type="match status" value="1"/>
</dbReference>
<evidence type="ECO:0000313" key="5">
    <source>
        <dbReference type="Proteomes" id="UP000054321"/>
    </source>
</evidence>
<dbReference type="InterPro" id="IPR050889">
    <property type="entry name" value="Dendritic_Spine_Reg/Scaffold"/>
</dbReference>
<sequence>MDANTMRYLVSKFDVSQMNSSCALAVAAAANTRVLDILLDSGMDINWMHDNMMMKDPRDGHDGIFHTALHTAARRGNRESVTLLLQRGANRDIKDTRGRTAAERAVQYGHNDIAELIETFTPRV</sequence>
<dbReference type="InterPro" id="IPR036770">
    <property type="entry name" value="Ankyrin_rpt-contain_sf"/>
</dbReference>